<dbReference type="SMART" id="SM00385">
    <property type="entry name" value="CYCLIN"/>
    <property type="match status" value="2"/>
</dbReference>
<dbReference type="FunCoup" id="A0A1X2HI98">
    <property type="interactions" value="582"/>
</dbReference>
<dbReference type="InParanoid" id="A0A1X2HI98"/>
<protein>
    <submittedName>
        <fullName evidence="3">Cyclin-like protein</fullName>
    </submittedName>
</protein>
<dbReference type="GO" id="GO:0006357">
    <property type="term" value="P:regulation of transcription by RNA polymerase II"/>
    <property type="evidence" value="ECO:0007669"/>
    <property type="project" value="InterPro"/>
</dbReference>
<dbReference type="EMBL" id="MCGN01000003">
    <property type="protein sequence ID" value="ORY98778.1"/>
    <property type="molecule type" value="Genomic_DNA"/>
</dbReference>
<comment type="similarity">
    <text evidence="1">Belongs to the cyclin family.</text>
</comment>
<reference evidence="3 4" key="1">
    <citation type="submission" date="2016-07" db="EMBL/GenBank/DDBJ databases">
        <title>Pervasive Adenine N6-methylation of Active Genes in Fungi.</title>
        <authorList>
            <consortium name="DOE Joint Genome Institute"/>
            <person name="Mondo S.J."/>
            <person name="Dannebaum R.O."/>
            <person name="Kuo R.C."/>
            <person name="Labutti K."/>
            <person name="Haridas S."/>
            <person name="Kuo A."/>
            <person name="Salamov A."/>
            <person name="Ahrendt S.R."/>
            <person name="Lipzen A."/>
            <person name="Sullivan W."/>
            <person name="Andreopoulos W.B."/>
            <person name="Clum A."/>
            <person name="Lindquist E."/>
            <person name="Daum C."/>
            <person name="Ramamoorthy G.K."/>
            <person name="Gryganskyi A."/>
            <person name="Culley D."/>
            <person name="Magnuson J.K."/>
            <person name="James T.Y."/>
            <person name="O'Malley M.A."/>
            <person name="Stajich J.E."/>
            <person name="Spatafora J.W."/>
            <person name="Visel A."/>
            <person name="Grigoriev I.V."/>
        </authorList>
    </citation>
    <scope>NUCLEOTIDE SEQUENCE [LARGE SCALE GENOMIC DNA]</scope>
    <source>
        <strain evidence="3 4">NRRL 2496</strain>
    </source>
</reference>
<organism evidence="3 4">
    <name type="scientific">Syncephalastrum racemosum</name>
    <name type="common">Filamentous fungus</name>
    <dbReference type="NCBI Taxonomy" id="13706"/>
    <lineage>
        <taxon>Eukaryota</taxon>
        <taxon>Fungi</taxon>
        <taxon>Fungi incertae sedis</taxon>
        <taxon>Mucoromycota</taxon>
        <taxon>Mucoromycotina</taxon>
        <taxon>Mucoromycetes</taxon>
        <taxon>Mucorales</taxon>
        <taxon>Syncephalastraceae</taxon>
        <taxon>Syncephalastrum</taxon>
    </lineage>
</organism>
<keyword evidence="4" id="KW-1185">Reference proteome</keyword>
<feature type="domain" description="Cyclin-like" evidence="2">
    <location>
        <begin position="155"/>
        <end position="235"/>
    </location>
</feature>
<dbReference type="Pfam" id="PF00134">
    <property type="entry name" value="Cyclin_N"/>
    <property type="match status" value="1"/>
</dbReference>
<evidence type="ECO:0000313" key="4">
    <source>
        <dbReference type="Proteomes" id="UP000242180"/>
    </source>
</evidence>
<gene>
    <name evidence="3" type="ORF">BCR43DRAFT_206963</name>
</gene>
<dbReference type="OrthoDB" id="25002at2759"/>
<dbReference type="InterPro" id="IPR013763">
    <property type="entry name" value="Cyclin-like_dom"/>
</dbReference>
<dbReference type="Gene3D" id="1.10.472.10">
    <property type="entry name" value="Cyclin-like"/>
    <property type="match status" value="1"/>
</dbReference>
<feature type="domain" description="Cyclin-like" evidence="2">
    <location>
        <begin position="40"/>
        <end position="135"/>
    </location>
</feature>
<dbReference type="PANTHER" id="PTHR10026">
    <property type="entry name" value="CYCLIN"/>
    <property type="match status" value="1"/>
</dbReference>
<dbReference type="InterPro" id="IPR043198">
    <property type="entry name" value="Cyclin/Ssn8"/>
</dbReference>
<accession>A0A1X2HI98</accession>
<evidence type="ECO:0000259" key="2">
    <source>
        <dbReference type="SMART" id="SM00385"/>
    </source>
</evidence>
<name>A0A1X2HI98_SYNRA</name>
<dbReference type="SUPFAM" id="SSF47954">
    <property type="entry name" value="Cyclin-like"/>
    <property type="match status" value="1"/>
</dbReference>
<dbReference type="PIRSF" id="PIRSF028758">
    <property type="entry name" value="Cyclin, C/H/G types"/>
    <property type="match status" value="1"/>
</dbReference>
<sequence length="239" mass="27837">MPALQYNQWEFLPSELNDTPSHNDGINKDTEAANRIKSCNFLQAVGNQLQVTQQTLRTACVYFHRFYMRHSMKQYHFFDVAATCLYVACKVEECPRRLNDFAEWCTKKAKKRDNLDMNLKENRDEFNRWREILIHNEVPVFEALCFDLYIEHPENYLEDMQIQWNATDEEVEDTYWFLAQISGETFCLTHEPKLIAAAALLVIMTFSSRTPANATIETAGLPASVVRQLASQMCKCRSL</sequence>
<dbReference type="STRING" id="13706.A0A1X2HI98"/>
<dbReference type="OMA" id="TFCLTHE"/>
<evidence type="ECO:0000256" key="1">
    <source>
        <dbReference type="RuleBase" id="RU000383"/>
    </source>
</evidence>
<dbReference type="GO" id="GO:0016538">
    <property type="term" value="F:cyclin-dependent protein serine/threonine kinase regulator activity"/>
    <property type="evidence" value="ECO:0007669"/>
    <property type="project" value="InterPro"/>
</dbReference>
<evidence type="ECO:0000313" key="3">
    <source>
        <dbReference type="EMBL" id="ORY98778.1"/>
    </source>
</evidence>
<proteinExistence type="inferred from homology"/>
<comment type="caution">
    <text evidence="3">The sequence shown here is derived from an EMBL/GenBank/DDBJ whole genome shotgun (WGS) entry which is preliminary data.</text>
</comment>
<keyword evidence="1" id="KW-0195">Cyclin</keyword>
<dbReference type="AlphaFoldDB" id="A0A1X2HI98"/>
<dbReference type="Proteomes" id="UP000242180">
    <property type="component" value="Unassembled WGS sequence"/>
</dbReference>
<dbReference type="InterPro" id="IPR006671">
    <property type="entry name" value="Cyclin_N"/>
</dbReference>
<dbReference type="InterPro" id="IPR036915">
    <property type="entry name" value="Cyclin-like_sf"/>
</dbReference>